<reference evidence="2 3" key="1">
    <citation type="submission" date="2015-06" db="EMBL/GenBank/DDBJ databases">
        <title>Marinobacter subterrani, a genetically tractable neutrophilic iron-oxidizing strain isolated from the Soudan Iron Mine.</title>
        <authorList>
            <person name="Bonis B.M."/>
            <person name="Gralnick J.A."/>
        </authorList>
    </citation>
    <scope>NUCLEOTIDE SEQUENCE [LARGE SCALE GENOMIC DNA]</scope>
    <source>
        <strain evidence="2 3">JG233</strain>
    </source>
</reference>
<dbReference type="AlphaFoldDB" id="A0A0J7JDM7"/>
<dbReference type="InterPro" id="IPR005835">
    <property type="entry name" value="NTP_transferase_dom"/>
</dbReference>
<dbReference type="Proteomes" id="UP000036102">
    <property type="component" value="Unassembled WGS sequence"/>
</dbReference>
<dbReference type="SUPFAM" id="SSF53448">
    <property type="entry name" value="Nucleotide-diphospho-sugar transferases"/>
    <property type="match status" value="1"/>
</dbReference>
<evidence type="ECO:0000259" key="1">
    <source>
        <dbReference type="Pfam" id="PF00483"/>
    </source>
</evidence>
<dbReference type="OrthoDB" id="9788272at2"/>
<dbReference type="PATRIC" id="fig|1658765.3.peg.2798"/>
<gene>
    <name evidence="2" type="ORF">Msub_12777</name>
</gene>
<name>A0A0J7JDM7_9GAMM</name>
<dbReference type="Gene3D" id="3.90.550.10">
    <property type="entry name" value="Spore Coat Polysaccharide Biosynthesis Protein SpsA, Chain A"/>
    <property type="match status" value="1"/>
</dbReference>
<feature type="domain" description="Nucleotidyl transferase" evidence="1">
    <location>
        <begin position="2"/>
        <end position="129"/>
    </location>
</feature>
<dbReference type="InterPro" id="IPR029044">
    <property type="entry name" value="Nucleotide-diphossugar_trans"/>
</dbReference>
<dbReference type="Pfam" id="PF00483">
    <property type="entry name" value="NTP_transferase"/>
    <property type="match status" value="1"/>
</dbReference>
<dbReference type="InterPro" id="IPR050486">
    <property type="entry name" value="Mannose-1P_guanyltransferase"/>
</dbReference>
<organism evidence="2 3">
    <name type="scientific">Marinobacter subterrani</name>
    <dbReference type="NCBI Taxonomy" id="1658765"/>
    <lineage>
        <taxon>Bacteria</taxon>
        <taxon>Pseudomonadati</taxon>
        <taxon>Pseudomonadota</taxon>
        <taxon>Gammaproteobacteria</taxon>
        <taxon>Pseudomonadales</taxon>
        <taxon>Marinobacteraceae</taxon>
        <taxon>Marinobacter</taxon>
    </lineage>
</organism>
<sequence>MKAMILAAGKGERMRPLTLTTPKPLLCAGGKPLIVHHLEHLRRAGFGEVVINLAWLGDQIEETLGNGEHFGLSLRYSREGEPLETAGGIVRALPLLTEGESDWFLVINGDIWSDFDLAKLVPPAQSDALLVVTDNPSHHPGGDFCLGPESRLAESGPELLTFTGISLLHRRLFDGLTDQAGKLGPVLRKAMGRGRVAGLYHSGQWVDVGAPQRLTALDRQLCDREH</sequence>
<dbReference type="STRING" id="1658765.Msub_12777"/>
<dbReference type="CDD" id="cd06422">
    <property type="entry name" value="NTP_transferase_like_1"/>
    <property type="match status" value="1"/>
</dbReference>
<evidence type="ECO:0000313" key="3">
    <source>
        <dbReference type="Proteomes" id="UP000036102"/>
    </source>
</evidence>
<protein>
    <submittedName>
        <fullName evidence="2">Nucleotidyl transferase</fullName>
    </submittedName>
</protein>
<keyword evidence="2" id="KW-0808">Transferase</keyword>
<dbReference type="NCBIfam" id="NF045761">
    <property type="entry name" value="NAMPUrTaseMurU"/>
    <property type="match status" value="1"/>
</dbReference>
<keyword evidence="3" id="KW-1185">Reference proteome</keyword>
<dbReference type="PANTHER" id="PTHR22572">
    <property type="entry name" value="SUGAR-1-PHOSPHATE GUANYL TRANSFERASE"/>
    <property type="match status" value="1"/>
</dbReference>
<dbReference type="GO" id="GO:0016740">
    <property type="term" value="F:transferase activity"/>
    <property type="evidence" value="ECO:0007669"/>
    <property type="project" value="UniProtKB-KW"/>
</dbReference>
<dbReference type="EMBL" id="LFBU01000001">
    <property type="protein sequence ID" value="KMQ76563.1"/>
    <property type="molecule type" value="Genomic_DNA"/>
</dbReference>
<dbReference type="InterPro" id="IPR054790">
    <property type="entry name" value="MurU"/>
</dbReference>
<evidence type="ECO:0000313" key="2">
    <source>
        <dbReference type="EMBL" id="KMQ76563.1"/>
    </source>
</evidence>
<accession>A0A0J7JDM7</accession>
<dbReference type="RefSeq" id="WP_048496512.1">
    <property type="nucleotide sequence ID" value="NZ_LFBU01000001.1"/>
</dbReference>
<comment type="caution">
    <text evidence="2">The sequence shown here is derived from an EMBL/GenBank/DDBJ whole genome shotgun (WGS) entry which is preliminary data.</text>
</comment>
<proteinExistence type="predicted"/>